<name>A0A844G310_9BACT</name>
<dbReference type="Gene3D" id="1.10.10.60">
    <property type="entry name" value="Homeodomain-like"/>
    <property type="match status" value="2"/>
</dbReference>
<evidence type="ECO:0000313" key="7">
    <source>
        <dbReference type="Proteomes" id="UP000435649"/>
    </source>
</evidence>
<proteinExistence type="predicted"/>
<feature type="domain" description="HTH araC/xylS-type" evidence="5">
    <location>
        <begin position="177"/>
        <end position="275"/>
    </location>
</feature>
<dbReference type="Pfam" id="PF02311">
    <property type="entry name" value="AraC_binding"/>
    <property type="match status" value="1"/>
</dbReference>
<keyword evidence="7" id="KW-1185">Reference proteome</keyword>
<dbReference type="GO" id="GO:0043565">
    <property type="term" value="F:sequence-specific DNA binding"/>
    <property type="evidence" value="ECO:0007669"/>
    <property type="project" value="InterPro"/>
</dbReference>
<dbReference type="InterPro" id="IPR018060">
    <property type="entry name" value="HTH_AraC"/>
</dbReference>
<dbReference type="InterPro" id="IPR018062">
    <property type="entry name" value="HTH_AraC-typ_CS"/>
</dbReference>
<gene>
    <name evidence="6" type="ORF">FYJ85_13570</name>
</gene>
<dbReference type="InterPro" id="IPR050204">
    <property type="entry name" value="AraC_XylS_family_regulators"/>
</dbReference>
<keyword evidence="2" id="KW-0238">DNA-binding</keyword>
<dbReference type="PROSITE" id="PS00041">
    <property type="entry name" value="HTH_ARAC_FAMILY_1"/>
    <property type="match status" value="1"/>
</dbReference>
<dbReference type="GO" id="GO:0003700">
    <property type="term" value="F:DNA-binding transcription factor activity"/>
    <property type="evidence" value="ECO:0007669"/>
    <property type="project" value="InterPro"/>
</dbReference>
<sequence>MESVMHCYHLGDYCKEEFPVAAWQVRKAGVIPLHRHDCVELMLVTRGSGVCRINGSPYPVLSGDLFVLCSEDLHSYEMEPECVFYNILFDPAFFASDPELAALFDGWTRRDSRKLYSFGAGEADGLEALAAGLVCELTGGAPGARLLARSLLTDLFVRMLRHDGTERGVAPSPGRMSAVMAYIDRHLAEPVSVRKLAETAGMSPSAFRAAFRRWTGGSATGYISCLRIRRARILLEQRDLPIGEIALQLGYFDACHFSRAFRARTGLSPRQYRARL</sequence>
<accession>A0A844G310</accession>
<dbReference type="Proteomes" id="UP000435649">
    <property type="component" value="Unassembled WGS sequence"/>
</dbReference>
<evidence type="ECO:0000259" key="5">
    <source>
        <dbReference type="PROSITE" id="PS01124"/>
    </source>
</evidence>
<dbReference type="InterPro" id="IPR009057">
    <property type="entry name" value="Homeodomain-like_sf"/>
</dbReference>
<dbReference type="Gene3D" id="2.60.120.10">
    <property type="entry name" value="Jelly Rolls"/>
    <property type="match status" value="1"/>
</dbReference>
<dbReference type="InterPro" id="IPR037923">
    <property type="entry name" value="HTH-like"/>
</dbReference>
<dbReference type="InterPro" id="IPR014710">
    <property type="entry name" value="RmlC-like_jellyroll"/>
</dbReference>
<dbReference type="InterPro" id="IPR020449">
    <property type="entry name" value="Tscrpt_reg_AraC-type_HTH"/>
</dbReference>
<evidence type="ECO:0000256" key="4">
    <source>
        <dbReference type="ARBA" id="ARBA00023163"/>
    </source>
</evidence>
<dbReference type="SUPFAM" id="SSF51215">
    <property type="entry name" value="Regulatory protein AraC"/>
    <property type="match status" value="1"/>
</dbReference>
<evidence type="ECO:0000256" key="1">
    <source>
        <dbReference type="ARBA" id="ARBA00023015"/>
    </source>
</evidence>
<evidence type="ECO:0000256" key="3">
    <source>
        <dbReference type="ARBA" id="ARBA00023159"/>
    </source>
</evidence>
<dbReference type="SUPFAM" id="SSF46689">
    <property type="entry name" value="Homeodomain-like"/>
    <property type="match status" value="2"/>
</dbReference>
<reference evidence="6 7" key="1">
    <citation type="submission" date="2019-08" db="EMBL/GenBank/DDBJ databases">
        <title>In-depth cultivation of the pig gut microbiome towards novel bacterial diversity and tailored functional studies.</title>
        <authorList>
            <person name="Wylensek D."/>
            <person name="Hitch T.C.A."/>
            <person name="Clavel T."/>
        </authorList>
    </citation>
    <scope>NUCLEOTIDE SEQUENCE [LARGE SCALE GENOMIC DNA]</scope>
    <source>
        <strain evidence="6 7">BBE-744-WT-12</strain>
    </source>
</reference>
<comment type="caution">
    <text evidence="6">The sequence shown here is derived from an EMBL/GenBank/DDBJ whole genome shotgun (WGS) entry which is preliminary data.</text>
</comment>
<dbReference type="Pfam" id="PF12833">
    <property type="entry name" value="HTH_18"/>
    <property type="match status" value="1"/>
</dbReference>
<protein>
    <submittedName>
        <fullName evidence="6">AraC family transcriptional regulator</fullName>
    </submittedName>
</protein>
<organism evidence="6 7">
    <name type="scientific">Victivallis lenta</name>
    <dbReference type="NCBI Taxonomy" id="2606640"/>
    <lineage>
        <taxon>Bacteria</taxon>
        <taxon>Pseudomonadati</taxon>
        <taxon>Lentisphaerota</taxon>
        <taxon>Lentisphaeria</taxon>
        <taxon>Victivallales</taxon>
        <taxon>Victivallaceae</taxon>
        <taxon>Victivallis</taxon>
    </lineage>
</organism>
<dbReference type="PROSITE" id="PS01124">
    <property type="entry name" value="HTH_ARAC_FAMILY_2"/>
    <property type="match status" value="1"/>
</dbReference>
<dbReference type="PANTHER" id="PTHR46796">
    <property type="entry name" value="HTH-TYPE TRANSCRIPTIONAL ACTIVATOR RHAS-RELATED"/>
    <property type="match status" value="1"/>
</dbReference>
<keyword evidence="4" id="KW-0804">Transcription</keyword>
<evidence type="ECO:0000256" key="2">
    <source>
        <dbReference type="ARBA" id="ARBA00023125"/>
    </source>
</evidence>
<dbReference type="EMBL" id="VUNS01000015">
    <property type="protein sequence ID" value="MST98067.1"/>
    <property type="molecule type" value="Genomic_DNA"/>
</dbReference>
<dbReference type="PRINTS" id="PR00032">
    <property type="entry name" value="HTHARAC"/>
</dbReference>
<dbReference type="SMART" id="SM00342">
    <property type="entry name" value="HTH_ARAC"/>
    <property type="match status" value="1"/>
</dbReference>
<keyword evidence="1" id="KW-0805">Transcription regulation</keyword>
<dbReference type="InterPro" id="IPR003313">
    <property type="entry name" value="AraC-bd"/>
</dbReference>
<dbReference type="AlphaFoldDB" id="A0A844G310"/>
<evidence type="ECO:0000313" key="6">
    <source>
        <dbReference type="EMBL" id="MST98067.1"/>
    </source>
</evidence>
<keyword evidence="3" id="KW-0010">Activator</keyword>